<organism evidence="3 4">
    <name type="scientific">Acaulospora morrowiae</name>
    <dbReference type="NCBI Taxonomy" id="94023"/>
    <lineage>
        <taxon>Eukaryota</taxon>
        <taxon>Fungi</taxon>
        <taxon>Fungi incertae sedis</taxon>
        <taxon>Mucoromycota</taxon>
        <taxon>Glomeromycotina</taxon>
        <taxon>Glomeromycetes</taxon>
        <taxon>Diversisporales</taxon>
        <taxon>Acaulosporaceae</taxon>
        <taxon>Acaulospora</taxon>
    </lineage>
</organism>
<evidence type="ECO:0000256" key="2">
    <source>
        <dbReference type="SAM" id="Phobius"/>
    </source>
</evidence>
<dbReference type="AlphaFoldDB" id="A0A9N8VAF0"/>
<keyword evidence="2" id="KW-1133">Transmembrane helix</keyword>
<dbReference type="EMBL" id="CAJVPV010000249">
    <property type="protein sequence ID" value="CAG8448736.1"/>
    <property type="molecule type" value="Genomic_DNA"/>
</dbReference>
<reference evidence="3" key="1">
    <citation type="submission" date="2021-06" db="EMBL/GenBank/DDBJ databases">
        <authorList>
            <person name="Kallberg Y."/>
            <person name="Tangrot J."/>
            <person name="Rosling A."/>
        </authorList>
    </citation>
    <scope>NUCLEOTIDE SEQUENCE</scope>
    <source>
        <strain evidence="3">CL551</strain>
    </source>
</reference>
<keyword evidence="4" id="KW-1185">Reference proteome</keyword>
<proteinExistence type="predicted"/>
<evidence type="ECO:0000313" key="3">
    <source>
        <dbReference type="EMBL" id="CAG8448736.1"/>
    </source>
</evidence>
<keyword evidence="2" id="KW-0472">Membrane</keyword>
<accession>A0A9N8VAF0</accession>
<feature type="compositionally biased region" description="Basic and acidic residues" evidence="1">
    <location>
        <begin position="57"/>
        <end position="73"/>
    </location>
</feature>
<dbReference type="Proteomes" id="UP000789342">
    <property type="component" value="Unassembled WGS sequence"/>
</dbReference>
<comment type="caution">
    <text evidence="3">The sequence shown here is derived from an EMBL/GenBank/DDBJ whole genome shotgun (WGS) entry which is preliminary data.</text>
</comment>
<feature type="transmembrane region" description="Helical" evidence="2">
    <location>
        <begin position="137"/>
        <end position="156"/>
    </location>
</feature>
<feature type="compositionally biased region" description="Polar residues" evidence="1">
    <location>
        <begin position="1"/>
        <end position="22"/>
    </location>
</feature>
<evidence type="ECO:0000313" key="4">
    <source>
        <dbReference type="Proteomes" id="UP000789342"/>
    </source>
</evidence>
<feature type="compositionally biased region" description="Basic residues" evidence="1">
    <location>
        <begin position="46"/>
        <end position="56"/>
    </location>
</feature>
<gene>
    <name evidence="3" type="ORF">AMORRO_LOCUS785</name>
</gene>
<sequence>MANNNNSQPSSKETSTHLQPIQHNGIEMTYSSQPEKFREKPQQTNRPKKTSQHRRKPTENERDRQKAEVEKSENELKSLLTQFGSKAKAADELDRDATKLRSNLESLLNRVQNKGKPPQPTQIQTTSENWRSSFLTVWNGIISFVIFIITLIRRILGTVYRVINLRTLLLVILFIELAVVILIWTIKRTHHTYLYVEPYEAVVHGTFGVEQSTSWNFLWSFISSIQDFFAEVMNGGRGFGSPGYDGFVPT</sequence>
<name>A0A9N8VAF0_9GLOM</name>
<feature type="transmembrane region" description="Helical" evidence="2">
    <location>
        <begin position="168"/>
        <end position="186"/>
    </location>
</feature>
<evidence type="ECO:0000256" key="1">
    <source>
        <dbReference type="SAM" id="MobiDB-lite"/>
    </source>
</evidence>
<dbReference type="OrthoDB" id="2425483at2759"/>
<protein>
    <submittedName>
        <fullName evidence="3">12181_t:CDS:1</fullName>
    </submittedName>
</protein>
<feature type="region of interest" description="Disordered" evidence="1">
    <location>
        <begin position="1"/>
        <end position="73"/>
    </location>
</feature>
<keyword evidence="2" id="KW-0812">Transmembrane</keyword>